<feature type="region of interest" description="Disordered" evidence="1">
    <location>
        <begin position="349"/>
        <end position="386"/>
    </location>
</feature>
<comment type="caution">
    <text evidence="3">The sequence shown here is derived from an EMBL/GenBank/DDBJ whole genome shotgun (WGS) entry which is preliminary data.</text>
</comment>
<gene>
    <name evidence="3" type="ORF">GCM10023175_38280</name>
</gene>
<dbReference type="RefSeq" id="WP_345420117.1">
    <property type="nucleotide sequence ID" value="NZ_BAABGT010000053.1"/>
</dbReference>
<feature type="domain" description="BioF2-like acetyltransferase" evidence="2">
    <location>
        <begin position="156"/>
        <end position="314"/>
    </location>
</feature>
<dbReference type="SUPFAM" id="SSF55729">
    <property type="entry name" value="Acyl-CoA N-acyltransferases (Nat)"/>
    <property type="match status" value="1"/>
</dbReference>
<sequence length="386" mass="41588">MNAPHPAVVSPVPRAVWREVFEADPDAVATQAPEWADCLADRGYTDAGRLYTLPDGRRLVLPLVARGRAGLAVSEESWPYGWGYGGLLSDGGAPTREDCALVLADLARRPALLRAVTPMPLRGAAWLAAAPPGARTVPYTAQVVDLDGGFDAVWNRYRRQARNSVRKAERFELDVRREDGSTADPRGPAVFRELYAASVDRWAAQRGQPLALARMLAARRDRPGQVALAARALGARCVVWSVLRAGEPVAANVVLQHGAHAIGWLCAMQADLARETLATYLLHSVAIADACAAGVRWFHMGESDSGSGGEHFKRYFGASPVEYAAVRLERLPLSAAERRARAAYAALSAGTGRLRARRSSPRAVEVVPDRRESGPAADSRPRAGRP</sequence>
<evidence type="ECO:0000313" key="4">
    <source>
        <dbReference type="Proteomes" id="UP001501598"/>
    </source>
</evidence>
<evidence type="ECO:0000256" key="1">
    <source>
        <dbReference type="SAM" id="MobiDB-lite"/>
    </source>
</evidence>
<dbReference type="InterPro" id="IPR016181">
    <property type="entry name" value="Acyl_CoA_acyltransferase"/>
</dbReference>
<protein>
    <recommendedName>
        <fullName evidence="2">BioF2-like acetyltransferase domain-containing protein</fullName>
    </recommendedName>
</protein>
<dbReference type="InterPro" id="IPR038740">
    <property type="entry name" value="BioF2-like_GNAT_dom"/>
</dbReference>
<accession>A0ABP8RUF7</accession>
<proteinExistence type="predicted"/>
<dbReference type="EMBL" id="BAABGT010000053">
    <property type="protein sequence ID" value="GAA4549712.1"/>
    <property type="molecule type" value="Genomic_DNA"/>
</dbReference>
<reference evidence="4" key="1">
    <citation type="journal article" date="2019" name="Int. J. Syst. Evol. Microbiol.">
        <title>The Global Catalogue of Microorganisms (GCM) 10K type strain sequencing project: providing services to taxonomists for standard genome sequencing and annotation.</title>
        <authorList>
            <consortium name="The Broad Institute Genomics Platform"/>
            <consortium name="The Broad Institute Genome Sequencing Center for Infectious Disease"/>
            <person name="Wu L."/>
            <person name="Ma J."/>
        </authorList>
    </citation>
    <scope>NUCLEOTIDE SEQUENCE [LARGE SCALE GENOMIC DNA]</scope>
    <source>
        <strain evidence="4">JCM 17906</strain>
    </source>
</reference>
<dbReference type="Proteomes" id="UP001501598">
    <property type="component" value="Unassembled WGS sequence"/>
</dbReference>
<dbReference type="Pfam" id="PF13480">
    <property type="entry name" value="Acetyltransf_6"/>
    <property type="match status" value="1"/>
</dbReference>
<evidence type="ECO:0000313" key="3">
    <source>
        <dbReference type="EMBL" id="GAA4549712.1"/>
    </source>
</evidence>
<dbReference type="Gene3D" id="3.40.630.30">
    <property type="match status" value="1"/>
</dbReference>
<organism evidence="3 4">
    <name type="scientific">Pseudonocardia xishanensis</name>
    <dbReference type="NCBI Taxonomy" id="630995"/>
    <lineage>
        <taxon>Bacteria</taxon>
        <taxon>Bacillati</taxon>
        <taxon>Actinomycetota</taxon>
        <taxon>Actinomycetes</taxon>
        <taxon>Pseudonocardiales</taxon>
        <taxon>Pseudonocardiaceae</taxon>
        <taxon>Pseudonocardia</taxon>
    </lineage>
</organism>
<evidence type="ECO:0000259" key="2">
    <source>
        <dbReference type="Pfam" id="PF13480"/>
    </source>
</evidence>
<name>A0ABP8RUF7_9PSEU</name>
<keyword evidence="4" id="KW-1185">Reference proteome</keyword>